<dbReference type="InterPro" id="IPR012779">
    <property type="entry name" value="Peptidase_M1_pepN"/>
</dbReference>
<keyword evidence="8" id="KW-0479">Metal-binding</keyword>
<evidence type="ECO:0000256" key="8">
    <source>
        <dbReference type="ARBA" id="ARBA00022723"/>
    </source>
</evidence>
<sequence length="879" mass="98560">MRSEDMHQPIRLQDYAPPAYLVDETHLCVQIFDDHALVEARLVMRPNPALDKHGALILNAGDEVTLEHIEVDGAAVADPVREGESLILPAISASHFEVRSRVRLLPDQNTRLEGLYRSGGMYCTQCEAEGFRQITPYPDRPDVLSVFTTRVEAPSEYDCLLSNGNPVGMGPLENNRHFAEWHDPFPKPSYLFALVAGVLDCTEDSFTTASGKSVDLKLYTEPHNRHKTRFALEALKRAMRWDEQVYGREYDLDLFMIVAVDHFNMGAMENKGLNIFNSACVLADESSTTDGGFELIEAIVAHEYFHNWSGNRVTCRDWFQLSLKEGFTVFRDSEFTADMHARAVKRMDDVTLLRTQQFAEDAGPMAHPIRPDSYIEINNFYTLTVYEKGAEVVRMLHTLLGAEAFRRGSDLYFERFDGQAVTVEDFVACMAEVSGIDLTQFRRWYEQAGTPRVDVTSEYDVAAQTLTLHFAQSCPATPGQPDKAPFHIPVKLGLLGRQSRLPLSFTTEHSGFDAANQVFSLRAEEDSLVLSDVTEPAVPSLLRDFSAPVVCDYPYSGEDLKLLVIADDNSFNRWSAMQTLATRTLVALVQQAAGEADELRQTLLSATSAVLADGLLDPAVKARILQLPAQAYIAEQYSPVDPLQLDQVHTELRTWLACELAAEWQQVLSATRADEPYRFEHRQAGRRALHLCALAATVLADDSGWQAARELFERADNMTEQQGALRLWSQVANTEWDTAMEQFWQRWKSDAQVVEQWLGICAQRPGMTVAGVNQLMQHEAFSWDNPNRVRSVIGAFVMRNPRGFHAADGSGYRFLADAILKLDGMNPQIAARLCTPFTQWRRYVPAVQAAMQAELERILAPDGLSDGVYEIVSKTLQGD</sequence>
<dbReference type="InterPro" id="IPR045357">
    <property type="entry name" value="Aminopeptidase_N-like_N"/>
</dbReference>
<dbReference type="Gene3D" id="1.10.390.10">
    <property type="entry name" value="Neutral Protease Domain 2"/>
    <property type="match status" value="1"/>
</dbReference>
<dbReference type="GO" id="GO:0016285">
    <property type="term" value="F:alanyl aminopeptidase activity"/>
    <property type="evidence" value="ECO:0007669"/>
    <property type="project" value="UniProtKB-EC"/>
</dbReference>
<proteinExistence type="inferred from homology"/>
<comment type="caution">
    <text evidence="17">The sequence shown here is derived from an EMBL/GenBank/DDBJ whole genome shotgun (WGS) entry which is preliminary data.</text>
</comment>
<accession>A0A4Z0WJM1</accession>
<dbReference type="Pfam" id="PF01433">
    <property type="entry name" value="Peptidase_M1"/>
    <property type="match status" value="1"/>
</dbReference>
<feature type="domain" description="Peptidase M1 alanyl aminopeptidase Ig-like fold" evidence="14">
    <location>
        <begin position="449"/>
        <end position="553"/>
    </location>
</feature>
<evidence type="ECO:0000256" key="7">
    <source>
        <dbReference type="ARBA" id="ARBA00022670"/>
    </source>
</evidence>
<dbReference type="EMBL" id="SRMF01000001">
    <property type="protein sequence ID" value="TGG95723.1"/>
    <property type="molecule type" value="Genomic_DNA"/>
</dbReference>
<comment type="cofactor">
    <cofactor evidence="2">
        <name>Zn(2+)</name>
        <dbReference type="ChEBI" id="CHEBI:29105"/>
    </cofactor>
</comment>
<evidence type="ECO:0000313" key="18">
    <source>
        <dbReference type="Proteomes" id="UP000297475"/>
    </source>
</evidence>
<dbReference type="InterPro" id="IPR024601">
    <property type="entry name" value="Peptidase_M1_pepN_C"/>
</dbReference>
<keyword evidence="10" id="KW-0862">Zinc</keyword>
<evidence type="ECO:0000259" key="16">
    <source>
        <dbReference type="Pfam" id="PF17900"/>
    </source>
</evidence>
<dbReference type="InterPro" id="IPR027268">
    <property type="entry name" value="Peptidase_M4/M1_CTD_sf"/>
</dbReference>
<evidence type="ECO:0000256" key="6">
    <source>
        <dbReference type="ARBA" id="ARBA00022438"/>
    </source>
</evidence>
<keyword evidence="6 17" id="KW-0031">Aminopeptidase</keyword>
<organism evidence="17 18">
    <name type="scientific">Natronospirillum operosum</name>
    <dbReference type="NCBI Taxonomy" id="2759953"/>
    <lineage>
        <taxon>Bacteria</taxon>
        <taxon>Pseudomonadati</taxon>
        <taxon>Pseudomonadota</taxon>
        <taxon>Gammaproteobacteria</taxon>
        <taxon>Oceanospirillales</taxon>
        <taxon>Natronospirillaceae</taxon>
        <taxon>Natronospirillum</taxon>
    </lineage>
</organism>
<keyword evidence="18" id="KW-1185">Reference proteome</keyword>
<evidence type="ECO:0000256" key="5">
    <source>
        <dbReference type="ARBA" id="ARBA00015611"/>
    </source>
</evidence>
<evidence type="ECO:0000256" key="1">
    <source>
        <dbReference type="ARBA" id="ARBA00000098"/>
    </source>
</evidence>
<dbReference type="OrthoDB" id="100605at2"/>
<dbReference type="SUPFAM" id="SSF63737">
    <property type="entry name" value="Leukotriene A4 hydrolase N-terminal domain"/>
    <property type="match status" value="1"/>
</dbReference>
<dbReference type="InterPro" id="IPR042097">
    <property type="entry name" value="Aminopeptidase_N-like_N_sf"/>
</dbReference>
<comment type="similarity">
    <text evidence="3">Belongs to the peptidase M1 family.</text>
</comment>
<keyword evidence="7" id="KW-0645">Protease</keyword>
<dbReference type="SUPFAM" id="SSF55486">
    <property type="entry name" value="Metalloproteases ('zincins'), catalytic domain"/>
    <property type="match status" value="1"/>
</dbReference>
<feature type="domain" description="Peptidase M1 alanyl aminopeptidase C-terminal" evidence="15">
    <location>
        <begin position="558"/>
        <end position="877"/>
    </location>
</feature>
<dbReference type="GO" id="GO:0008270">
    <property type="term" value="F:zinc ion binding"/>
    <property type="evidence" value="ECO:0007669"/>
    <property type="project" value="InterPro"/>
</dbReference>
<evidence type="ECO:0000259" key="14">
    <source>
        <dbReference type="Pfam" id="PF11940"/>
    </source>
</evidence>
<dbReference type="Gene3D" id="2.60.40.1840">
    <property type="match status" value="1"/>
</dbReference>
<dbReference type="Proteomes" id="UP000297475">
    <property type="component" value="Unassembled WGS sequence"/>
</dbReference>
<dbReference type="Pfam" id="PF17432">
    <property type="entry name" value="DUF3458_C"/>
    <property type="match status" value="1"/>
</dbReference>
<keyword evidence="9 17" id="KW-0378">Hydrolase</keyword>
<dbReference type="InterPro" id="IPR001930">
    <property type="entry name" value="Peptidase_M1"/>
</dbReference>
<dbReference type="Gene3D" id="2.60.40.1730">
    <property type="entry name" value="tricorn interacting facor f3 domain"/>
    <property type="match status" value="1"/>
</dbReference>
<evidence type="ECO:0000256" key="10">
    <source>
        <dbReference type="ARBA" id="ARBA00022833"/>
    </source>
</evidence>
<dbReference type="FunFam" id="2.60.40.1840:FF:000001">
    <property type="entry name" value="Aminopeptidase N"/>
    <property type="match status" value="1"/>
</dbReference>
<dbReference type="Pfam" id="PF17900">
    <property type="entry name" value="Peptidase_M1_N"/>
    <property type="match status" value="1"/>
</dbReference>
<dbReference type="PANTHER" id="PTHR46322">
    <property type="entry name" value="PUROMYCIN-SENSITIVE AMINOPEPTIDASE"/>
    <property type="match status" value="1"/>
</dbReference>
<dbReference type="InterPro" id="IPR037144">
    <property type="entry name" value="Peptidase_M1_pepN_C_sf"/>
</dbReference>
<dbReference type="FunFam" id="3.30.2010.30:FF:000002">
    <property type="entry name" value="Putative aminopeptidase N"/>
    <property type="match status" value="1"/>
</dbReference>
<evidence type="ECO:0000256" key="2">
    <source>
        <dbReference type="ARBA" id="ARBA00001947"/>
    </source>
</evidence>
<evidence type="ECO:0000256" key="12">
    <source>
        <dbReference type="NCBIfam" id="TIGR02414"/>
    </source>
</evidence>
<dbReference type="PANTHER" id="PTHR46322:SF1">
    <property type="entry name" value="PUROMYCIN-SENSITIVE AMINOPEPTIDASE"/>
    <property type="match status" value="1"/>
</dbReference>
<dbReference type="Gene3D" id="3.30.2010.30">
    <property type="match status" value="1"/>
</dbReference>
<dbReference type="EC" id="3.4.11.2" evidence="4 12"/>
<dbReference type="InterPro" id="IPR035414">
    <property type="entry name" value="Peptidase_M1_pepN_Ig-like"/>
</dbReference>
<dbReference type="GO" id="GO:0008237">
    <property type="term" value="F:metallopeptidase activity"/>
    <property type="evidence" value="ECO:0007669"/>
    <property type="project" value="UniProtKB-UniRule"/>
</dbReference>
<gene>
    <name evidence="17" type="primary">pepN</name>
    <name evidence="17" type="ORF">E4656_04755</name>
</gene>
<evidence type="ECO:0000313" key="17">
    <source>
        <dbReference type="EMBL" id="TGG95723.1"/>
    </source>
</evidence>
<dbReference type="Gene3D" id="1.25.50.10">
    <property type="entry name" value="Peptidase M1, alanyl aminopeptidase, C-terminal domain"/>
    <property type="match status" value="1"/>
</dbReference>
<reference evidence="17 18" key="1">
    <citation type="submission" date="2019-04" db="EMBL/GenBank/DDBJ databases">
        <title>Natronospirillum operosus gen. nov., sp. nov., a haloalkaliphilic satellite isolated from decaying biomass of laboratory culture of cyanobacterium Geitlerinema sp. and proposal of Natronospirillaceae fam. nov. and Saccharospirillaceae fam. nov.</title>
        <authorList>
            <person name="Kevbrin V."/>
            <person name="Boltyanskaya Y."/>
            <person name="Koziaeva V."/>
            <person name="Grouzdev D.S."/>
            <person name="Park M."/>
            <person name="Cho J."/>
        </authorList>
    </citation>
    <scope>NUCLEOTIDE SEQUENCE [LARGE SCALE GENOMIC DNA]</scope>
    <source>
        <strain evidence="17 18">G-116</strain>
    </source>
</reference>
<dbReference type="PRINTS" id="PR00756">
    <property type="entry name" value="ALADIPTASE"/>
</dbReference>
<dbReference type="NCBIfam" id="TIGR02414">
    <property type="entry name" value="pepN_proteo"/>
    <property type="match status" value="1"/>
</dbReference>
<dbReference type="CDD" id="cd09600">
    <property type="entry name" value="M1_APN"/>
    <property type="match status" value="1"/>
</dbReference>
<dbReference type="AlphaFoldDB" id="A0A4Z0WJM1"/>
<dbReference type="InterPro" id="IPR038438">
    <property type="entry name" value="PepN_Ig-like_sf"/>
</dbReference>
<dbReference type="RefSeq" id="WP_135481621.1">
    <property type="nucleotide sequence ID" value="NZ_SRMF01000001.1"/>
</dbReference>
<evidence type="ECO:0000259" key="15">
    <source>
        <dbReference type="Pfam" id="PF17432"/>
    </source>
</evidence>
<dbReference type="InterPro" id="IPR014782">
    <property type="entry name" value="Peptidase_M1_dom"/>
</dbReference>
<dbReference type="Pfam" id="PF11940">
    <property type="entry name" value="DUF3458"/>
    <property type="match status" value="1"/>
</dbReference>
<feature type="domain" description="Peptidase M1 membrane alanine aminopeptidase" evidence="13">
    <location>
        <begin position="230"/>
        <end position="444"/>
    </location>
</feature>
<comment type="catalytic activity">
    <reaction evidence="1">
        <text>Release of an N-terminal amino acid, Xaa-|-Yaa- from a peptide, amide or arylamide. Xaa is preferably Ala, but may be most amino acids including Pro (slow action). When a terminal hydrophobic residue is followed by a prolyl residue, the two may be released as an intact Xaa-Pro dipeptide.</text>
        <dbReference type="EC" id="3.4.11.2"/>
    </reaction>
</comment>
<evidence type="ECO:0000256" key="9">
    <source>
        <dbReference type="ARBA" id="ARBA00022801"/>
    </source>
</evidence>
<protein>
    <recommendedName>
        <fullName evidence="5 12">Aminopeptidase N</fullName>
        <ecNumber evidence="4 12">3.4.11.2</ecNumber>
    </recommendedName>
</protein>
<name>A0A4Z0WJM1_9GAMM</name>
<evidence type="ECO:0000256" key="11">
    <source>
        <dbReference type="ARBA" id="ARBA00023049"/>
    </source>
</evidence>
<feature type="domain" description="Aminopeptidase N-like N-terminal" evidence="16">
    <location>
        <begin position="109"/>
        <end position="191"/>
    </location>
</feature>
<evidence type="ECO:0000256" key="3">
    <source>
        <dbReference type="ARBA" id="ARBA00010136"/>
    </source>
</evidence>
<dbReference type="GO" id="GO:0006508">
    <property type="term" value="P:proteolysis"/>
    <property type="evidence" value="ECO:0007669"/>
    <property type="project" value="UniProtKB-UniRule"/>
</dbReference>
<evidence type="ECO:0000259" key="13">
    <source>
        <dbReference type="Pfam" id="PF01433"/>
    </source>
</evidence>
<keyword evidence="11" id="KW-0482">Metalloprotease</keyword>
<evidence type="ECO:0000256" key="4">
    <source>
        <dbReference type="ARBA" id="ARBA00012564"/>
    </source>
</evidence>